<keyword evidence="2" id="KW-0472">Membrane</keyword>
<accession>A0ABW8E158</accession>
<sequence>MGDSSTDNDGSGTTASDGSGVSNDYINIVASAVPSFLLNAPAQTLKTFGGMTPQLPEWWTSSSPAERATAASYAALSIEAHSAYVRIMADVQAINDFAAPLLTQEIKKIFGLDLDVNQVWLELYTHASFFSNPKIECFTLLQAALHNFEASEGRAGAFYISEFFNYGKKVGIRQKIQGLTIEKFVALCRDLDLGAKYQQHIKDALGWSDPEKLEAEKDAFIRYQKASLKTASYIALLKTDIQAKHYQALLALIDQQQEVAVDGHPLWLRGLNFMGMNLNGCVVFEIVEKSQSLPVKVIWPFLDSESESGFIVYIPDDPDHPVKHYSSLAQLKAQMKTQFLRKAPAAKPSTAAPSDYQLFFSRFVAFEDRPAFFNYFTERVPGQSPRHAPVLRQKEQLDFLLQFRPMGTSLDIWEEGLDLWACLYRQWRQRGLADARRQAVPTEDADAKSRREWIAQLLEDLMAVIGVAAFAVPALGVVLLGATAVKLMNEVLEGIEDLSVGDKVMGWAHIVGVVNALVEVTVTGLALSYVVPEEMNMFRRVTSPDGRIRLQKVAIPASSEEGHITYTSSEPTPDLPAQVEPALEAPIPVDEPAEVTPLGYREYAVDQSTISTLTPSAQGIYRTADGQQFYIRDVRGDGREQVYQIRDNFRIEADIFDVNVVDVQTNRQTGYWLRRVGPDQWESIGLKGGVEPHRLITGDDVRDWSELSEVDRSANLMRKFARQRGLFYPTLRRYVLADGSTTPEGVAFLDNEHAVRTSVTAEHLSAWERLSPRERHELTREGFANQYLIEPDALMLHIAQDGSINDIGRVLLKHAGGGAYTSITREHLSEWKTLYETPGSQLMARDFATRHNLNPIMWGDYVKQDGSFTKQGMTELIFERANYDPLTEAHLDKWYRLQSKEGQTVSSSEFVQRNNIDPLEWARHVRANGKFTLIGKNRLIFGEPGQLPANPLNPESLETRIFTARKSSRVPVKRPAQGPLSPQIKVPRREPTVANESKDATLLLEHEINNDLPILQDPSDVTRSLTAELEGEVDQIEVTYWNSLLDEFGTQERLRWSEKITQDVRNWIRDEGRHAARFLGKLLARKMTDGPDRGLSVVALRRIRRFEVLGPYSGKLHQGDPTLMKEIAAKGRRPVETYSFQSFSNDGTLSAHGSGNILSLINSPAAPGQVPVGEQNVGSIYVGRYMTFFVAWRDIEEGEELLLDYGPFYKWD</sequence>
<dbReference type="RefSeq" id="WP_401382087.1">
    <property type="nucleotide sequence ID" value="NZ_JBIUWZ010000022.1"/>
</dbReference>
<proteinExistence type="predicted"/>
<organism evidence="4 5">
    <name type="scientific">Pseudomonas sivasensis</name>
    <dbReference type="NCBI Taxonomy" id="1880678"/>
    <lineage>
        <taxon>Bacteria</taxon>
        <taxon>Pseudomonadati</taxon>
        <taxon>Pseudomonadota</taxon>
        <taxon>Gammaproteobacteria</taxon>
        <taxon>Pseudomonadales</taxon>
        <taxon>Pseudomonadaceae</taxon>
        <taxon>Pseudomonas</taxon>
    </lineage>
</organism>
<keyword evidence="2" id="KW-0812">Transmembrane</keyword>
<dbReference type="Pfam" id="PF00856">
    <property type="entry name" value="SET"/>
    <property type="match status" value="1"/>
</dbReference>
<evidence type="ECO:0000259" key="3">
    <source>
        <dbReference type="PROSITE" id="PS50280"/>
    </source>
</evidence>
<keyword evidence="5" id="KW-1185">Reference proteome</keyword>
<comment type="caution">
    <text evidence="4">The sequence shown here is derived from an EMBL/GenBank/DDBJ whole genome shotgun (WGS) entry which is preliminary data.</text>
</comment>
<dbReference type="Gene3D" id="2.170.270.10">
    <property type="entry name" value="SET domain"/>
    <property type="match status" value="1"/>
</dbReference>
<evidence type="ECO:0000256" key="2">
    <source>
        <dbReference type="SAM" id="Phobius"/>
    </source>
</evidence>
<evidence type="ECO:0000313" key="5">
    <source>
        <dbReference type="Proteomes" id="UP001617213"/>
    </source>
</evidence>
<evidence type="ECO:0000256" key="1">
    <source>
        <dbReference type="SAM" id="MobiDB-lite"/>
    </source>
</evidence>
<gene>
    <name evidence="4" type="ORF">ACIOWJ_16050</name>
</gene>
<reference evidence="4 5" key="1">
    <citation type="submission" date="2024-10" db="EMBL/GenBank/DDBJ databases">
        <title>The Natural Products Discovery Center: Release of the First 8490 Sequenced Strains for Exploring Actinobacteria Biosynthetic Diversity.</title>
        <authorList>
            <person name="Kalkreuter E."/>
            <person name="Kautsar S.A."/>
            <person name="Yang D."/>
            <person name="Bader C.D."/>
            <person name="Teijaro C.N."/>
            <person name="Fluegel L."/>
            <person name="Davis C.M."/>
            <person name="Simpson J.R."/>
            <person name="Lauterbach L."/>
            <person name="Steele A.D."/>
            <person name="Gui C."/>
            <person name="Meng S."/>
            <person name="Li G."/>
            <person name="Viehrig K."/>
            <person name="Ye F."/>
            <person name="Su P."/>
            <person name="Kiefer A.F."/>
            <person name="Nichols A."/>
            <person name="Cepeda A.J."/>
            <person name="Yan W."/>
            <person name="Fan B."/>
            <person name="Jiang Y."/>
            <person name="Adhikari A."/>
            <person name="Zheng C.-J."/>
            <person name="Schuster L."/>
            <person name="Cowan T.M."/>
            <person name="Smanski M.J."/>
            <person name="Chevrette M.G."/>
            <person name="De Carvalho L.P.S."/>
            <person name="Shen B."/>
        </authorList>
    </citation>
    <scope>NUCLEOTIDE SEQUENCE [LARGE SCALE GENOMIC DNA]</scope>
    <source>
        <strain evidence="4 5">NPDC087581</strain>
    </source>
</reference>
<feature type="transmembrane region" description="Helical" evidence="2">
    <location>
        <begin position="505"/>
        <end position="531"/>
    </location>
</feature>
<keyword evidence="2" id="KW-1133">Transmembrane helix</keyword>
<dbReference type="SUPFAM" id="SSF82199">
    <property type="entry name" value="SET domain"/>
    <property type="match status" value="1"/>
</dbReference>
<dbReference type="Proteomes" id="UP001617213">
    <property type="component" value="Unassembled WGS sequence"/>
</dbReference>
<dbReference type="InterPro" id="IPR046341">
    <property type="entry name" value="SET_dom_sf"/>
</dbReference>
<dbReference type="SMART" id="SM00317">
    <property type="entry name" value="SET"/>
    <property type="match status" value="1"/>
</dbReference>
<dbReference type="PROSITE" id="PS50280">
    <property type="entry name" value="SET"/>
    <property type="match status" value="1"/>
</dbReference>
<dbReference type="InterPro" id="IPR046673">
    <property type="entry name" value="ToxA_N"/>
</dbReference>
<dbReference type="Pfam" id="PF20178">
    <property type="entry name" value="ToxA_N"/>
    <property type="match status" value="1"/>
</dbReference>
<dbReference type="InterPro" id="IPR001214">
    <property type="entry name" value="SET_dom"/>
</dbReference>
<name>A0ABW8E158_9PSED</name>
<feature type="region of interest" description="Disordered" evidence="1">
    <location>
        <begin position="971"/>
        <end position="992"/>
    </location>
</feature>
<protein>
    <submittedName>
        <fullName evidence="4">Dermonecrotic toxin domain-containing protein</fullName>
    </submittedName>
</protein>
<feature type="transmembrane region" description="Helical" evidence="2">
    <location>
        <begin position="461"/>
        <end position="485"/>
    </location>
</feature>
<evidence type="ECO:0000313" key="4">
    <source>
        <dbReference type="EMBL" id="MFJ2679592.1"/>
    </source>
</evidence>
<feature type="domain" description="SET" evidence="3">
    <location>
        <begin position="1081"/>
        <end position="1206"/>
    </location>
</feature>
<dbReference type="EMBL" id="JBIUWZ010000022">
    <property type="protein sequence ID" value="MFJ2679592.1"/>
    <property type="molecule type" value="Genomic_DNA"/>
</dbReference>